<dbReference type="EMBL" id="CAXDID020000438">
    <property type="protein sequence ID" value="CAL6091731.1"/>
    <property type="molecule type" value="Genomic_DNA"/>
</dbReference>
<evidence type="ECO:0000313" key="3">
    <source>
        <dbReference type="EMBL" id="CAI9943621.1"/>
    </source>
</evidence>
<evidence type="ECO:0000313" key="4">
    <source>
        <dbReference type="EMBL" id="CAI9943626.1"/>
    </source>
</evidence>
<gene>
    <name evidence="1" type="ORF">HINF_LOCUS31259</name>
    <name evidence="2" type="ORF">HINF_LOCUS31264</name>
    <name evidence="3" type="ORF">HINF_LOCUS31266</name>
    <name evidence="4" type="ORF">HINF_LOCUS31271</name>
    <name evidence="5" type="ORF">HINF_LOCUS65920</name>
    <name evidence="6" type="ORF">HINF_LOCUS65925</name>
    <name evidence="7" type="ORF">HINF_LOCUS65927</name>
    <name evidence="8" type="ORF">HINF_LOCUS65932</name>
</gene>
<evidence type="ECO:0000313" key="6">
    <source>
        <dbReference type="EMBL" id="CAL6091727.1"/>
    </source>
</evidence>
<dbReference type="EMBL" id="CATOUU010000717">
    <property type="protein sequence ID" value="CAI9943626.1"/>
    <property type="molecule type" value="Genomic_DNA"/>
</dbReference>
<evidence type="ECO:0000313" key="5">
    <source>
        <dbReference type="EMBL" id="CAL6091717.1"/>
    </source>
</evidence>
<proteinExistence type="predicted"/>
<evidence type="ECO:0000313" key="9">
    <source>
        <dbReference type="Proteomes" id="UP001642409"/>
    </source>
</evidence>
<dbReference type="EMBL" id="CATOUU010000717">
    <property type="protein sequence ID" value="CAI9943619.1"/>
    <property type="molecule type" value="Genomic_DNA"/>
</dbReference>
<reference evidence="3" key="1">
    <citation type="submission" date="2023-06" db="EMBL/GenBank/DDBJ databases">
        <authorList>
            <person name="Kurt Z."/>
        </authorList>
    </citation>
    <scope>NUCLEOTIDE SEQUENCE</scope>
</reference>
<dbReference type="EMBL" id="CAXDID020000438">
    <property type="protein sequence ID" value="CAL6091741.1"/>
    <property type="molecule type" value="Genomic_DNA"/>
</dbReference>
<protein>
    <submittedName>
        <fullName evidence="5">Hypothetical_protein</fullName>
    </submittedName>
</protein>
<evidence type="ECO:0000313" key="2">
    <source>
        <dbReference type="EMBL" id="CAI9943619.1"/>
    </source>
</evidence>
<dbReference type="EMBL" id="CATOUU010000717">
    <property type="protein sequence ID" value="CAI9943614.1"/>
    <property type="molecule type" value="Genomic_DNA"/>
</dbReference>
<dbReference type="EMBL" id="CAXDID020000438">
    <property type="protein sequence ID" value="CAL6091717.1"/>
    <property type="molecule type" value="Genomic_DNA"/>
</dbReference>
<comment type="caution">
    <text evidence="3">The sequence shown here is derived from an EMBL/GenBank/DDBJ whole genome shotgun (WGS) entry which is preliminary data.</text>
</comment>
<evidence type="ECO:0000313" key="1">
    <source>
        <dbReference type="EMBL" id="CAI9943614.1"/>
    </source>
</evidence>
<evidence type="ECO:0000313" key="7">
    <source>
        <dbReference type="EMBL" id="CAL6091731.1"/>
    </source>
</evidence>
<organism evidence="3">
    <name type="scientific">Hexamita inflata</name>
    <dbReference type="NCBI Taxonomy" id="28002"/>
    <lineage>
        <taxon>Eukaryota</taxon>
        <taxon>Metamonada</taxon>
        <taxon>Diplomonadida</taxon>
        <taxon>Hexamitidae</taxon>
        <taxon>Hexamitinae</taxon>
        <taxon>Hexamita</taxon>
    </lineage>
</organism>
<dbReference type="Proteomes" id="UP001642409">
    <property type="component" value="Unassembled WGS sequence"/>
</dbReference>
<keyword evidence="9" id="KW-1185">Reference proteome</keyword>
<sequence length="184" mass="21630">MLCSSYKRIFCRSGCEKLTQTCMSVVVRMFTGKHINMSVNKQTKHLCSVQSCRFCNVSQKWSKTQYLIYDCVCMIYYDIDPLHQNVYCCQKSHKLFVVQISYLLVSFIYAQQARDLALSQHSKERACIFMPTKTVHSSCQRLLNRNKPLFNYRVRQSNVKNAQHCIFACDQIFNYFIHMGTPKQ</sequence>
<dbReference type="EMBL" id="CAXDID020000438">
    <property type="protein sequence ID" value="CAL6091727.1"/>
    <property type="molecule type" value="Genomic_DNA"/>
</dbReference>
<name>A0AA86PQ28_9EUKA</name>
<dbReference type="EMBL" id="CATOUU010000717">
    <property type="protein sequence ID" value="CAI9943621.1"/>
    <property type="molecule type" value="Genomic_DNA"/>
</dbReference>
<reference evidence="5 9" key="2">
    <citation type="submission" date="2024-07" db="EMBL/GenBank/DDBJ databases">
        <authorList>
            <person name="Akdeniz Z."/>
        </authorList>
    </citation>
    <scope>NUCLEOTIDE SEQUENCE [LARGE SCALE GENOMIC DNA]</scope>
</reference>
<accession>A0AA86PQ28</accession>
<dbReference type="AlphaFoldDB" id="A0AA86PQ28"/>
<evidence type="ECO:0000313" key="8">
    <source>
        <dbReference type="EMBL" id="CAL6091741.1"/>
    </source>
</evidence>